<evidence type="ECO:0000256" key="1">
    <source>
        <dbReference type="ARBA" id="ARBA00022729"/>
    </source>
</evidence>
<proteinExistence type="predicted"/>
<dbReference type="EMBL" id="JAVTTO010000001">
    <property type="protein sequence ID" value="MDT7831469.1"/>
    <property type="molecule type" value="Genomic_DNA"/>
</dbReference>
<dbReference type="Pfam" id="PF18962">
    <property type="entry name" value="Por_Secre_tail"/>
    <property type="match status" value="1"/>
</dbReference>
<dbReference type="RefSeq" id="WP_349240713.1">
    <property type="nucleotide sequence ID" value="NZ_JAVTTO010000001.1"/>
</dbReference>
<reference evidence="3 4" key="1">
    <citation type="submission" date="2023-09" db="EMBL/GenBank/DDBJ databases">
        <title>Novel taxa isolated from Blanes Bay.</title>
        <authorList>
            <person name="Rey-Velasco X."/>
            <person name="Lucena T."/>
        </authorList>
    </citation>
    <scope>NUCLEOTIDE SEQUENCE [LARGE SCALE GENOMIC DNA]</scope>
    <source>
        <strain evidence="3 4">S356</strain>
    </source>
</reference>
<comment type="caution">
    <text evidence="3">The sequence shown here is derived from an EMBL/GenBank/DDBJ whole genome shotgun (WGS) entry which is preliminary data.</text>
</comment>
<sequence length="379" mass="39600">MKTKLLLICLLTGFMGFAQNLVISEILVNPSGSDSPYEYIELRGDAGATIAADTYLIQVEGDSGSNPGDIESNGDATNGCTVNNDGTTPCPQGGIINLSGVTIGSNGYVVILTTGHDYTVDPNATILFDVTDGDLEGQSHSFLLVNTNGNGAPSSSDDIDSDDDGEIDVAYTSIWTFIDGVAFIDDDSSTGEIAYADVIFAEAAAVAALKHPSSATVISTSTQYDYAARIGNSTGSTINNDASIDAVDWVGGDVPSSTTSPRLWVMGSNSTSVRTHPESWEGSELNHIGSANPTQSTLSSDSFVSTKIGVYPNPSNSFINISSELDISSIEIFNVLGKKVAALSDLSNKSIDISTLDKGIYILKISSGSSNLTKKIIKN</sequence>
<keyword evidence="4" id="KW-1185">Reference proteome</keyword>
<evidence type="ECO:0000313" key="3">
    <source>
        <dbReference type="EMBL" id="MDT7831469.1"/>
    </source>
</evidence>
<dbReference type="NCBIfam" id="TIGR04183">
    <property type="entry name" value="Por_Secre_tail"/>
    <property type="match status" value="1"/>
</dbReference>
<gene>
    <name evidence="3" type="ORF">RQM59_03700</name>
</gene>
<evidence type="ECO:0000259" key="2">
    <source>
        <dbReference type="Pfam" id="PF18962"/>
    </source>
</evidence>
<organism evidence="3 4">
    <name type="scientific">Asprobacillus argus</name>
    <dbReference type="NCBI Taxonomy" id="3076534"/>
    <lineage>
        <taxon>Bacteria</taxon>
        <taxon>Pseudomonadati</taxon>
        <taxon>Bacteroidota</taxon>
        <taxon>Flavobacteriia</taxon>
        <taxon>Flavobacteriales</taxon>
        <taxon>Flavobacteriaceae</taxon>
        <taxon>Asprobacillus</taxon>
    </lineage>
</organism>
<dbReference type="InterPro" id="IPR026444">
    <property type="entry name" value="Secre_tail"/>
</dbReference>
<accession>A0ABU3LCL8</accession>
<keyword evidence="1" id="KW-0732">Signal</keyword>
<dbReference type="Proteomes" id="UP001257277">
    <property type="component" value="Unassembled WGS sequence"/>
</dbReference>
<protein>
    <submittedName>
        <fullName evidence="3">T9SS type A sorting domain-containing protein</fullName>
    </submittedName>
</protein>
<feature type="domain" description="Secretion system C-terminal sorting" evidence="2">
    <location>
        <begin position="310"/>
        <end position="377"/>
    </location>
</feature>
<name>A0ABU3LCL8_9FLAO</name>
<evidence type="ECO:0000313" key="4">
    <source>
        <dbReference type="Proteomes" id="UP001257277"/>
    </source>
</evidence>